<proteinExistence type="inferred from homology"/>
<evidence type="ECO:0000256" key="1">
    <source>
        <dbReference type="ARBA" id="ARBA00010643"/>
    </source>
</evidence>
<keyword evidence="4" id="KW-0408">Iron</keyword>
<organism evidence="7">
    <name type="scientific">marine sediment metagenome</name>
    <dbReference type="NCBI Taxonomy" id="412755"/>
    <lineage>
        <taxon>unclassified sequences</taxon>
        <taxon>metagenomes</taxon>
        <taxon>ecological metagenomes</taxon>
    </lineage>
</organism>
<dbReference type="PIRSF" id="PIRSF000216">
    <property type="entry name" value="NADH_DH_24kDa"/>
    <property type="match status" value="1"/>
</dbReference>
<dbReference type="InterPro" id="IPR041921">
    <property type="entry name" value="NuoE_N"/>
</dbReference>
<name>X0U4B8_9ZZZZ</name>
<accession>X0U4B8</accession>
<evidence type="ECO:0000256" key="2">
    <source>
        <dbReference type="ARBA" id="ARBA00022714"/>
    </source>
</evidence>
<dbReference type="Gene3D" id="3.40.30.10">
    <property type="entry name" value="Glutaredoxin"/>
    <property type="match status" value="1"/>
</dbReference>
<protein>
    <recommendedName>
        <fullName evidence="8">NADH-quinone oxidoreductase subunit NuoE</fullName>
    </recommendedName>
</protein>
<feature type="non-terminal residue" evidence="7">
    <location>
        <position position="1"/>
    </location>
</feature>
<dbReference type="SUPFAM" id="SSF52833">
    <property type="entry name" value="Thioredoxin-like"/>
    <property type="match status" value="1"/>
</dbReference>
<dbReference type="FunFam" id="3.40.30.10:FF:000015">
    <property type="entry name" value="NADH-quinone oxidoreductase subunit E"/>
    <property type="match status" value="1"/>
</dbReference>
<comment type="cofactor">
    <cofactor evidence="6">
        <name>[2Fe-2S] cluster</name>
        <dbReference type="ChEBI" id="CHEBI:190135"/>
    </cofactor>
</comment>
<dbReference type="EMBL" id="BARS01015772">
    <property type="protein sequence ID" value="GAF94196.1"/>
    <property type="molecule type" value="Genomic_DNA"/>
</dbReference>
<evidence type="ECO:0000256" key="5">
    <source>
        <dbReference type="ARBA" id="ARBA00023014"/>
    </source>
</evidence>
<evidence type="ECO:0000256" key="4">
    <source>
        <dbReference type="ARBA" id="ARBA00023004"/>
    </source>
</evidence>
<dbReference type="PANTHER" id="PTHR43342:SF1">
    <property type="entry name" value="BIFURCATING [FEFE] HYDROGENASE GAMMA SUBUNIT"/>
    <property type="match status" value="1"/>
</dbReference>
<keyword evidence="5" id="KW-0411">Iron-sulfur</keyword>
<dbReference type="GO" id="GO:0016491">
    <property type="term" value="F:oxidoreductase activity"/>
    <property type="evidence" value="ECO:0007669"/>
    <property type="project" value="InterPro"/>
</dbReference>
<dbReference type="GO" id="GO:0046872">
    <property type="term" value="F:metal ion binding"/>
    <property type="evidence" value="ECO:0007669"/>
    <property type="project" value="UniProtKB-KW"/>
</dbReference>
<dbReference type="GO" id="GO:0051537">
    <property type="term" value="F:2 iron, 2 sulfur cluster binding"/>
    <property type="evidence" value="ECO:0007669"/>
    <property type="project" value="UniProtKB-KW"/>
</dbReference>
<evidence type="ECO:0000313" key="7">
    <source>
        <dbReference type="EMBL" id="GAF94196.1"/>
    </source>
</evidence>
<dbReference type="CDD" id="cd03064">
    <property type="entry name" value="TRX_Fd_NuoE"/>
    <property type="match status" value="1"/>
</dbReference>
<sequence length="135" mass="15153">ALIPILQKVQEKLGYLPQEAISEVAKFCRMSESEIFGVASFYAQFYFTRRGKHIVKVCLGTACHVRGGERILDHVEKELGIEPGETTEDYQFSLERVACFGCCALAPVMMVDKAIHTRMTRSKTAETLQSFQDGN</sequence>
<evidence type="ECO:0000256" key="6">
    <source>
        <dbReference type="ARBA" id="ARBA00034078"/>
    </source>
</evidence>
<dbReference type="AlphaFoldDB" id="X0U4B8"/>
<keyword evidence="2" id="KW-0001">2Fe-2S</keyword>
<reference evidence="7" key="1">
    <citation type="journal article" date="2014" name="Front. Microbiol.">
        <title>High frequency of phylogenetically diverse reductive dehalogenase-homologous genes in deep subseafloor sedimentary metagenomes.</title>
        <authorList>
            <person name="Kawai M."/>
            <person name="Futagami T."/>
            <person name="Toyoda A."/>
            <person name="Takaki Y."/>
            <person name="Nishi S."/>
            <person name="Hori S."/>
            <person name="Arai W."/>
            <person name="Tsubouchi T."/>
            <person name="Morono Y."/>
            <person name="Uchiyama I."/>
            <person name="Ito T."/>
            <person name="Fujiyama A."/>
            <person name="Inagaki F."/>
            <person name="Takami H."/>
        </authorList>
    </citation>
    <scope>NUCLEOTIDE SEQUENCE</scope>
    <source>
        <strain evidence="7">Expedition CK06-06</strain>
    </source>
</reference>
<dbReference type="NCBIfam" id="NF005722">
    <property type="entry name" value="PRK07539.1-2"/>
    <property type="match status" value="1"/>
</dbReference>
<dbReference type="InterPro" id="IPR002023">
    <property type="entry name" value="NuoE-like"/>
</dbReference>
<comment type="caution">
    <text evidence="7">The sequence shown here is derived from an EMBL/GenBank/DDBJ whole genome shotgun (WGS) entry which is preliminary data.</text>
</comment>
<evidence type="ECO:0000256" key="3">
    <source>
        <dbReference type="ARBA" id="ARBA00022723"/>
    </source>
</evidence>
<dbReference type="InterPro" id="IPR042128">
    <property type="entry name" value="NuoE_dom"/>
</dbReference>
<dbReference type="Pfam" id="PF01257">
    <property type="entry name" value="2Fe-2S_thioredx"/>
    <property type="match status" value="1"/>
</dbReference>
<dbReference type="InterPro" id="IPR028431">
    <property type="entry name" value="NADP_DH_HndA-like"/>
</dbReference>
<dbReference type="PANTHER" id="PTHR43342">
    <property type="entry name" value="NADH-QUINONE OXIDOREDUCTASE, E SUBUNIT"/>
    <property type="match status" value="1"/>
</dbReference>
<gene>
    <name evidence="7" type="ORF">S01H1_26048</name>
</gene>
<comment type="similarity">
    <text evidence="1">Belongs to the complex I 24 kDa subunit family.</text>
</comment>
<keyword evidence="3" id="KW-0479">Metal-binding</keyword>
<dbReference type="InterPro" id="IPR036249">
    <property type="entry name" value="Thioredoxin-like_sf"/>
</dbReference>
<evidence type="ECO:0008006" key="8">
    <source>
        <dbReference type="Google" id="ProtNLM"/>
    </source>
</evidence>
<dbReference type="Gene3D" id="1.10.10.1590">
    <property type="entry name" value="NADH-quinone oxidoreductase subunit E"/>
    <property type="match status" value="1"/>
</dbReference>